<evidence type="ECO:0000313" key="3">
    <source>
        <dbReference type="EMBL" id="CAG7648326.1"/>
    </source>
</evidence>
<dbReference type="EMBL" id="CAJVCE010000012">
    <property type="protein sequence ID" value="CAG7648326.1"/>
    <property type="molecule type" value="Genomic_DNA"/>
</dbReference>
<gene>
    <name evidence="3" type="primary">yneA</name>
    <name evidence="3" type="ORF">PAECIP111802_04182</name>
</gene>
<dbReference type="Pfam" id="PF01476">
    <property type="entry name" value="LysM"/>
    <property type="match status" value="1"/>
</dbReference>
<dbReference type="Proteomes" id="UP000730618">
    <property type="component" value="Unassembled WGS sequence"/>
</dbReference>
<sequence>MVQNVQVLNRYNRSNTQYAPQRAGLYRKNRGRTLRRFVIIGLLMLALLSVSGLASAFLGNEDAYASTASAKRATVYVEQGDTLWSIAQDHAAKGEDVRDYVYSIKKLNGLNNTKLQVGQKLILPPGK</sequence>
<organism evidence="3 4">
    <name type="scientific">Paenibacillus allorhizosphaerae</name>
    <dbReference type="NCBI Taxonomy" id="2849866"/>
    <lineage>
        <taxon>Bacteria</taxon>
        <taxon>Bacillati</taxon>
        <taxon>Bacillota</taxon>
        <taxon>Bacilli</taxon>
        <taxon>Bacillales</taxon>
        <taxon>Paenibacillaceae</taxon>
        <taxon>Paenibacillus</taxon>
    </lineage>
</organism>
<dbReference type="RefSeq" id="WP_230415205.1">
    <property type="nucleotide sequence ID" value="NZ_CAJVCE010000012.1"/>
</dbReference>
<feature type="transmembrane region" description="Helical" evidence="1">
    <location>
        <begin position="37"/>
        <end position="58"/>
    </location>
</feature>
<keyword evidence="3" id="KW-0132">Cell division</keyword>
<keyword evidence="1" id="KW-1133">Transmembrane helix</keyword>
<comment type="caution">
    <text evidence="3">The sequence shown here is derived from an EMBL/GenBank/DDBJ whole genome shotgun (WGS) entry which is preliminary data.</text>
</comment>
<keyword evidence="1" id="KW-0812">Transmembrane</keyword>
<proteinExistence type="predicted"/>
<dbReference type="PROSITE" id="PS51782">
    <property type="entry name" value="LYSM"/>
    <property type="match status" value="1"/>
</dbReference>
<keyword evidence="3" id="KW-0131">Cell cycle</keyword>
<dbReference type="GO" id="GO:0051301">
    <property type="term" value="P:cell division"/>
    <property type="evidence" value="ECO:0007669"/>
    <property type="project" value="UniProtKB-KW"/>
</dbReference>
<dbReference type="InterPro" id="IPR018392">
    <property type="entry name" value="LysM"/>
</dbReference>
<evidence type="ECO:0000256" key="1">
    <source>
        <dbReference type="SAM" id="Phobius"/>
    </source>
</evidence>
<keyword evidence="4" id="KW-1185">Reference proteome</keyword>
<protein>
    <submittedName>
        <fullName evidence="3">Cell division suppressor protein YneA</fullName>
    </submittedName>
</protein>
<evidence type="ECO:0000259" key="2">
    <source>
        <dbReference type="PROSITE" id="PS51782"/>
    </source>
</evidence>
<keyword evidence="1" id="KW-0472">Membrane</keyword>
<dbReference type="SMART" id="SM00257">
    <property type="entry name" value="LysM"/>
    <property type="match status" value="1"/>
</dbReference>
<dbReference type="CDD" id="cd00118">
    <property type="entry name" value="LysM"/>
    <property type="match status" value="1"/>
</dbReference>
<evidence type="ECO:0000313" key="4">
    <source>
        <dbReference type="Proteomes" id="UP000730618"/>
    </source>
</evidence>
<reference evidence="3 4" key="1">
    <citation type="submission" date="2021-06" db="EMBL/GenBank/DDBJ databases">
        <authorList>
            <person name="Criscuolo A."/>
        </authorList>
    </citation>
    <scope>NUCLEOTIDE SEQUENCE [LARGE SCALE GENOMIC DNA]</scope>
    <source>
        <strain evidence="4">CIP 111802</strain>
    </source>
</reference>
<accession>A0ABM8VLB8</accession>
<feature type="domain" description="LysM" evidence="2">
    <location>
        <begin position="73"/>
        <end position="123"/>
    </location>
</feature>
<name>A0ABM8VLB8_9BACL</name>